<protein>
    <submittedName>
        <fullName evidence="1">Uncharacterized protein</fullName>
    </submittedName>
</protein>
<organism evidence="1 2">
    <name type="scientific">Melastoma candidum</name>
    <dbReference type="NCBI Taxonomy" id="119954"/>
    <lineage>
        <taxon>Eukaryota</taxon>
        <taxon>Viridiplantae</taxon>
        <taxon>Streptophyta</taxon>
        <taxon>Embryophyta</taxon>
        <taxon>Tracheophyta</taxon>
        <taxon>Spermatophyta</taxon>
        <taxon>Magnoliopsida</taxon>
        <taxon>eudicotyledons</taxon>
        <taxon>Gunneridae</taxon>
        <taxon>Pentapetalae</taxon>
        <taxon>rosids</taxon>
        <taxon>malvids</taxon>
        <taxon>Myrtales</taxon>
        <taxon>Melastomataceae</taxon>
        <taxon>Melastomatoideae</taxon>
        <taxon>Melastomateae</taxon>
        <taxon>Melastoma</taxon>
    </lineage>
</organism>
<evidence type="ECO:0000313" key="1">
    <source>
        <dbReference type="EMBL" id="KAI4304751.1"/>
    </source>
</evidence>
<reference evidence="2" key="1">
    <citation type="journal article" date="2023" name="Front. Plant Sci.">
        <title>Chromosomal-level genome assembly of Melastoma candidum provides insights into trichome evolution.</title>
        <authorList>
            <person name="Zhong Y."/>
            <person name="Wu W."/>
            <person name="Sun C."/>
            <person name="Zou P."/>
            <person name="Liu Y."/>
            <person name="Dai S."/>
            <person name="Zhou R."/>
        </authorList>
    </citation>
    <scope>NUCLEOTIDE SEQUENCE [LARGE SCALE GENOMIC DNA]</scope>
</reference>
<evidence type="ECO:0000313" key="2">
    <source>
        <dbReference type="Proteomes" id="UP001057402"/>
    </source>
</evidence>
<comment type="caution">
    <text evidence="1">The sequence shown here is derived from an EMBL/GenBank/DDBJ whole genome shotgun (WGS) entry which is preliminary data.</text>
</comment>
<dbReference type="Proteomes" id="UP001057402">
    <property type="component" value="Chromosome 12"/>
</dbReference>
<gene>
    <name evidence="1" type="ORF">MLD38_040224</name>
</gene>
<sequence>MVIRPLRGCKNLLRNKMGQILVCTGSPISLMDKVPKSCLGSITMYEMMALQRCLKMLRLSTSCQEKFYFNPGDTGFKVFNTRYGKIGVAICWDQWFPEAARAMVLQGAEVLLYPTAIGSEPQDQGLDSREHWRRVMQGHAGATLVPLVASNRIGKETIETEHGNSDITFYDNSFIAGKLVISHFFILPDYVQH</sequence>
<accession>A0ACB9L4L0</accession>
<keyword evidence="2" id="KW-1185">Reference proteome</keyword>
<proteinExistence type="predicted"/>
<dbReference type="EMBL" id="CM042891">
    <property type="protein sequence ID" value="KAI4304751.1"/>
    <property type="molecule type" value="Genomic_DNA"/>
</dbReference>
<name>A0ACB9L4L0_9MYRT</name>